<dbReference type="InterPro" id="IPR053154">
    <property type="entry name" value="c-di-AMP_regulator"/>
</dbReference>
<evidence type="ECO:0000256" key="1">
    <source>
        <dbReference type="SAM" id="Phobius"/>
    </source>
</evidence>
<feature type="transmembrane region" description="Helical" evidence="1">
    <location>
        <begin position="20"/>
        <end position="38"/>
    </location>
</feature>
<dbReference type="AlphaFoldDB" id="A0A840EVY9"/>
<dbReference type="PANTHER" id="PTHR37804">
    <property type="entry name" value="CDAA REGULATORY PROTEIN CDAR"/>
    <property type="match status" value="1"/>
</dbReference>
<organism evidence="2 3">
    <name type="scientific">Mesonia hippocampi</name>
    <dbReference type="NCBI Taxonomy" id="1628250"/>
    <lineage>
        <taxon>Bacteria</taxon>
        <taxon>Pseudomonadati</taxon>
        <taxon>Bacteroidota</taxon>
        <taxon>Flavobacteriia</taxon>
        <taxon>Flavobacteriales</taxon>
        <taxon>Flavobacteriaceae</taxon>
        <taxon>Mesonia</taxon>
    </lineage>
</organism>
<proteinExistence type="predicted"/>
<comment type="caution">
    <text evidence="2">The sequence shown here is derived from an EMBL/GenBank/DDBJ whole genome shotgun (WGS) entry which is preliminary data.</text>
</comment>
<evidence type="ECO:0000313" key="2">
    <source>
        <dbReference type="EMBL" id="MBB4119706.1"/>
    </source>
</evidence>
<dbReference type="RefSeq" id="WP_183478054.1">
    <property type="nucleotide sequence ID" value="NZ_JACIFO010000008.1"/>
</dbReference>
<dbReference type="EMBL" id="JACIFO010000008">
    <property type="protein sequence ID" value="MBB4119706.1"/>
    <property type="molecule type" value="Genomic_DNA"/>
</dbReference>
<keyword evidence="1" id="KW-0472">Membrane</keyword>
<dbReference type="Proteomes" id="UP000553034">
    <property type="component" value="Unassembled WGS sequence"/>
</dbReference>
<accession>A0A840EVY9</accession>
<keyword evidence="1" id="KW-0812">Transmembrane</keyword>
<reference evidence="2 3" key="1">
    <citation type="submission" date="2020-08" db="EMBL/GenBank/DDBJ databases">
        <title>Genomic Encyclopedia of Type Strains, Phase IV (KMG-IV): sequencing the most valuable type-strain genomes for metagenomic binning, comparative biology and taxonomic classification.</title>
        <authorList>
            <person name="Goeker M."/>
        </authorList>
    </citation>
    <scope>NUCLEOTIDE SEQUENCE [LARGE SCALE GENOMIC DNA]</scope>
    <source>
        <strain evidence="2 3">DSM 29568</strain>
    </source>
</reference>
<keyword evidence="1" id="KW-1133">Transmembrane helix</keyword>
<dbReference type="PANTHER" id="PTHR37804:SF1">
    <property type="entry name" value="CDAA REGULATORY PROTEIN CDAR"/>
    <property type="match status" value="1"/>
</dbReference>
<dbReference type="Gene3D" id="2.170.120.40">
    <property type="entry name" value="YbbR-like domain"/>
    <property type="match status" value="1"/>
</dbReference>
<evidence type="ECO:0008006" key="4">
    <source>
        <dbReference type="Google" id="ProtNLM"/>
    </source>
</evidence>
<keyword evidence="3" id="KW-1185">Reference proteome</keyword>
<protein>
    <recommendedName>
        <fullName evidence="4">YbbR-like domain-containing protein</fullName>
    </recommendedName>
</protein>
<evidence type="ECO:0000313" key="3">
    <source>
        <dbReference type="Proteomes" id="UP000553034"/>
    </source>
</evidence>
<sequence>MLKLLKKIKETTFRKTNFKAFSLFLLLSIIIWILIQFSKTYQKIIEIPVIYQEHPKDKIITKKKDVITVKITNTGFGLTKLAINKPSLAIPLNELPERKNNLYFSVNKNKALIENQLTSAFKSIVYLTDTLKIPFQQKAVKKVPVISAIKTKYAAGFSSKNGIQLSPDSIKIIGEQDYLEKINFVSTKPKTLVDLNQSKTANIAIEKPKFKNIQVTPEKITYSIDVQKFTEGELAIPITIINAPPETEISFFPKEVVVVFSVPLEYYQEIDKTDFKVVCDYGAIIKNQDFLIPKLTKKPEVITNFRLNTNKVQFVIKKK</sequence>
<gene>
    <name evidence="2" type="ORF">GGR32_002012</name>
</gene>
<name>A0A840EVY9_9FLAO</name>